<dbReference type="PANTHER" id="PTHR30469:SF12">
    <property type="entry name" value="MULTIDRUG RESISTANCE PROTEIN MDTA"/>
    <property type="match status" value="1"/>
</dbReference>
<dbReference type="GO" id="GO:1990281">
    <property type="term" value="C:efflux pump complex"/>
    <property type="evidence" value="ECO:0007669"/>
    <property type="project" value="TreeGrafter"/>
</dbReference>
<dbReference type="FunFam" id="2.40.420.20:FF:000001">
    <property type="entry name" value="Efflux RND transporter periplasmic adaptor subunit"/>
    <property type="match status" value="1"/>
</dbReference>
<dbReference type="InterPro" id="IPR058626">
    <property type="entry name" value="MdtA-like_b-barrel"/>
</dbReference>
<keyword evidence="6 9" id="KW-0472">Membrane</keyword>
<dbReference type="Pfam" id="PF25917">
    <property type="entry name" value="BSH_RND"/>
    <property type="match status" value="1"/>
</dbReference>
<keyword evidence="9" id="KW-1133">Transmembrane helix</keyword>
<evidence type="ECO:0000256" key="3">
    <source>
        <dbReference type="ARBA" id="ARBA00022448"/>
    </source>
</evidence>
<dbReference type="AlphaFoldDB" id="A0A9D2VIC5"/>
<dbReference type="Gene3D" id="1.10.287.470">
    <property type="entry name" value="Helix hairpin bin"/>
    <property type="match status" value="1"/>
</dbReference>
<dbReference type="RefSeq" id="WP_276831997.1">
    <property type="nucleotide sequence ID" value="NZ_DYTQ01000118.1"/>
</dbReference>
<dbReference type="Gene3D" id="2.40.50.100">
    <property type="match status" value="1"/>
</dbReference>
<dbReference type="Gene3D" id="2.40.420.20">
    <property type="match status" value="1"/>
</dbReference>
<dbReference type="InterPro" id="IPR058625">
    <property type="entry name" value="MdtA-like_BSH"/>
</dbReference>
<gene>
    <name evidence="14" type="ORF">K8U84_11465</name>
</gene>
<protein>
    <submittedName>
        <fullName evidence="14">Efflux RND transporter periplasmic adaptor subunit</fullName>
    </submittedName>
</protein>
<feature type="coiled-coil region" evidence="7">
    <location>
        <begin position="122"/>
        <end position="187"/>
    </location>
</feature>
<dbReference type="InterPro" id="IPR058624">
    <property type="entry name" value="MdtA-like_HH"/>
</dbReference>
<evidence type="ECO:0000259" key="13">
    <source>
        <dbReference type="Pfam" id="PF25967"/>
    </source>
</evidence>
<evidence type="ECO:0000256" key="9">
    <source>
        <dbReference type="SAM" id="Phobius"/>
    </source>
</evidence>
<dbReference type="GO" id="GO:0030313">
    <property type="term" value="C:cell envelope"/>
    <property type="evidence" value="ECO:0007669"/>
    <property type="project" value="UniProtKB-SubCell"/>
</dbReference>
<evidence type="ECO:0000256" key="7">
    <source>
        <dbReference type="SAM" id="Coils"/>
    </source>
</evidence>
<evidence type="ECO:0000256" key="6">
    <source>
        <dbReference type="ARBA" id="ARBA00023136"/>
    </source>
</evidence>
<proteinExistence type="inferred from homology"/>
<keyword evidence="4" id="KW-1003">Cell membrane</keyword>
<evidence type="ECO:0000313" key="15">
    <source>
        <dbReference type="Proteomes" id="UP000700248"/>
    </source>
</evidence>
<feature type="domain" description="Multidrug resistance protein MdtA-like barrel-sandwich hybrid" evidence="11">
    <location>
        <begin position="81"/>
        <end position="224"/>
    </location>
</feature>
<evidence type="ECO:0000259" key="11">
    <source>
        <dbReference type="Pfam" id="PF25917"/>
    </source>
</evidence>
<accession>A0A9D2VIC5</accession>
<reference evidence="14" key="1">
    <citation type="journal article" date="2021" name="PeerJ">
        <title>Extensive microbial diversity within the chicken gut microbiome revealed by metagenomics and culture.</title>
        <authorList>
            <person name="Gilroy R."/>
            <person name="Ravi A."/>
            <person name="Getino M."/>
            <person name="Pursley I."/>
            <person name="Horton D.L."/>
            <person name="Alikhan N.F."/>
            <person name="Baker D."/>
            <person name="Gharbi K."/>
            <person name="Hall N."/>
            <person name="Watson M."/>
            <person name="Adriaenssens E.M."/>
            <person name="Foster-Nyarko E."/>
            <person name="Jarju S."/>
            <person name="Secka A."/>
            <person name="Antonio M."/>
            <person name="Oren A."/>
            <person name="Chaudhuri R.R."/>
            <person name="La Ragione R."/>
            <person name="Hildebrand F."/>
            <person name="Pallen M.J."/>
        </authorList>
    </citation>
    <scope>NUCLEOTIDE SEQUENCE</scope>
    <source>
        <strain evidence="14">CHK175-13533</strain>
    </source>
</reference>
<evidence type="ECO:0000313" key="14">
    <source>
        <dbReference type="EMBL" id="HJH25154.1"/>
    </source>
</evidence>
<reference evidence="14" key="2">
    <citation type="submission" date="2021-09" db="EMBL/GenBank/DDBJ databases">
        <authorList>
            <person name="Gilroy R."/>
        </authorList>
    </citation>
    <scope>NUCLEOTIDE SEQUENCE</scope>
    <source>
        <strain evidence="14">CHK175-13533</strain>
    </source>
</reference>
<keyword evidence="7" id="KW-0175">Coiled coil</keyword>
<dbReference type="Pfam" id="PF25876">
    <property type="entry name" value="HH_MFP_RND"/>
    <property type="match status" value="1"/>
</dbReference>
<dbReference type="SUPFAM" id="SSF111369">
    <property type="entry name" value="HlyD-like secretion proteins"/>
    <property type="match status" value="1"/>
</dbReference>
<feature type="transmembrane region" description="Helical" evidence="9">
    <location>
        <begin position="16"/>
        <end position="32"/>
    </location>
</feature>
<keyword evidence="3" id="KW-0813">Transport</keyword>
<dbReference type="Gene3D" id="2.40.30.170">
    <property type="match status" value="1"/>
</dbReference>
<dbReference type="PANTHER" id="PTHR30469">
    <property type="entry name" value="MULTIDRUG RESISTANCE PROTEIN MDTA"/>
    <property type="match status" value="1"/>
</dbReference>
<dbReference type="GO" id="GO:0015562">
    <property type="term" value="F:efflux transmembrane transporter activity"/>
    <property type="evidence" value="ECO:0007669"/>
    <property type="project" value="TreeGrafter"/>
</dbReference>
<comment type="caution">
    <text evidence="14">The sequence shown here is derived from an EMBL/GenBank/DDBJ whole genome shotgun (WGS) entry which is preliminary data.</text>
</comment>
<evidence type="ECO:0000256" key="8">
    <source>
        <dbReference type="SAM" id="MobiDB-lite"/>
    </source>
</evidence>
<name>A0A9D2VIC5_9BURK</name>
<comment type="subcellular location">
    <subcellularLocation>
        <location evidence="1">Cell membrane</location>
    </subcellularLocation>
</comment>
<dbReference type="EMBL" id="DYTQ01000118">
    <property type="protein sequence ID" value="HJH25154.1"/>
    <property type="molecule type" value="Genomic_DNA"/>
</dbReference>
<evidence type="ECO:0000256" key="1">
    <source>
        <dbReference type="ARBA" id="ARBA00004236"/>
    </source>
</evidence>
<feature type="domain" description="Multidrug resistance protein MdtA-like alpha-helical hairpin" evidence="10">
    <location>
        <begin position="122"/>
        <end position="191"/>
    </location>
</feature>
<evidence type="ECO:0000256" key="5">
    <source>
        <dbReference type="ARBA" id="ARBA00022519"/>
    </source>
</evidence>
<feature type="domain" description="Multidrug resistance protein MdtA-like beta-barrel" evidence="12">
    <location>
        <begin position="228"/>
        <end position="309"/>
    </location>
</feature>
<dbReference type="InterPro" id="IPR006143">
    <property type="entry name" value="RND_pump_MFP"/>
</dbReference>
<dbReference type="Proteomes" id="UP000700248">
    <property type="component" value="Unassembled WGS sequence"/>
</dbReference>
<evidence type="ECO:0000259" key="10">
    <source>
        <dbReference type="Pfam" id="PF25876"/>
    </source>
</evidence>
<feature type="domain" description="Multidrug resistance protein MdtA-like C-terminal permuted SH3" evidence="13">
    <location>
        <begin position="313"/>
        <end position="374"/>
    </location>
</feature>
<organism evidence="14 15">
    <name type="scientific">Paenalcaligenes hominis</name>
    <dbReference type="NCBI Taxonomy" id="643674"/>
    <lineage>
        <taxon>Bacteria</taxon>
        <taxon>Pseudomonadati</taxon>
        <taxon>Pseudomonadota</taxon>
        <taxon>Betaproteobacteria</taxon>
        <taxon>Burkholderiales</taxon>
        <taxon>Alcaligenaceae</taxon>
        <taxon>Paenalcaligenes</taxon>
    </lineage>
</organism>
<dbReference type="InterPro" id="IPR058627">
    <property type="entry name" value="MdtA-like_C"/>
</dbReference>
<dbReference type="NCBIfam" id="TIGR01730">
    <property type="entry name" value="RND_mfp"/>
    <property type="match status" value="1"/>
</dbReference>
<sequence>MTEKNDHVSPKPARRWLWVLVVVVVVAGWYGWSQYKSTDSSSNARAAVTLRGQKTPVRTADVSMGVVEERLQAVGTVQAFNTVVVRSRVEGELIKLNFKDGQFVQAGAVLAEIDPRPYQAKLDQAQGQLRQIQAQLTQAKSDLARYTQLEKQQSIAKQQVDSQRALVNQLEGSVTSAQAAVDDAQLQLGYTQMTAPINGRLGLRNLDEGNLISAANTDGLVVITQTQPIAVSFALPENDLQRLLERLQLESELSVYVSDRQNKLVSSGSILAVDNQINLDTGTIRVKASMPNLDNRLFPNQFVSVSVLLANHNGLVVPSEAIQTGSIGDFVYVVSDDNQVAIRKVTVGLTTDERSLITAGLEQGEKVVVEGTDRLREGSQVEPINGTVNGRNGGGSGPTPSAS</sequence>
<keyword evidence="5" id="KW-0997">Cell inner membrane</keyword>
<comment type="similarity">
    <text evidence="2">Belongs to the membrane fusion protein (MFP) (TC 8.A.1) family.</text>
</comment>
<dbReference type="Pfam" id="PF25944">
    <property type="entry name" value="Beta-barrel_RND"/>
    <property type="match status" value="1"/>
</dbReference>
<keyword evidence="9" id="KW-0812">Transmembrane</keyword>
<feature type="region of interest" description="Disordered" evidence="8">
    <location>
        <begin position="378"/>
        <end position="403"/>
    </location>
</feature>
<evidence type="ECO:0000256" key="4">
    <source>
        <dbReference type="ARBA" id="ARBA00022475"/>
    </source>
</evidence>
<dbReference type="Pfam" id="PF25967">
    <property type="entry name" value="RND-MFP_C"/>
    <property type="match status" value="1"/>
</dbReference>
<evidence type="ECO:0000256" key="2">
    <source>
        <dbReference type="ARBA" id="ARBA00009477"/>
    </source>
</evidence>
<evidence type="ECO:0000259" key="12">
    <source>
        <dbReference type="Pfam" id="PF25944"/>
    </source>
</evidence>